<accession>A0ABU7MU78</accession>
<dbReference type="Proteomes" id="UP001335729">
    <property type="component" value="Unassembled WGS sequence"/>
</dbReference>
<dbReference type="RefSeq" id="WP_330505267.1">
    <property type="nucleotide sequence ID" value="NZ_JAZDUE010000009.1"/>
</dbReference>
<dbReference type="EMBL" id="JAZDUE010000009">
    <property type="protein sequence ID" value="MEE4023885.1"/>
    <property type="molecule type" value="Genomic_DNA"/>
</dbReference>
<sequence length="130" mass="14279">MNIKRIIAGALIGGAAVMGISLGAGNAEAKIEPGQYKSQYLIYGFIPTPESNVRVIGNRMYQDYYGIGPWNLSSLQIMPTERGGIVSNSDHPAVVWLGHHEMNKSRNGYWGTTYSYGKIPFGNAMLKKVR</sequence>
<feature type="chain" id="PRO_5046434235" evidence="1">
    <location>
        <begin position="30"/>
        <end position="130"/>
    </location>
</feature>
<evidence type="ECO:0000313" key="3">
    <source>
        <dbReference type="Proteomes" id="UP001335729"/>
    </source>
</evidence>
<gene>
    <name evidence="2" type="ORF">V1Y59_12430</name>
</gene>
<name>A0ABU7MU78_9ACTN</name>
<evidence type="ECO:0000256" key="1">
    <source>
        <dbReference type="SAM" id="SignalP"/>
    </source>
</evidence>
<organism evidence="2 3">
    <name type="scientific">Gordonia prachuapensis</name>
    <dbReference type="NCBI Taxonomy" id="3115651"/>
    <lineage>
        <taxon>Bacteria</taxon>
        <taxon>Bacillati</taxon>
        <taxon>Actinomycetota</taxon>
        <taxon>Actinomycetes</taxon>
        <taxon>Mycobacteriales</taxon>
        <taxon>Gordoniaceae</taxon>
        <taxon>Gordonia</taxon>
    </lineage>
</organism>
<comment type="caution">
    <text evidence="2">The sequence shown here is derived from an EMBL/GenBank/DDBJ whole genome shotgun (WGS) entry which is preliminary data.</text>
</comment>
<feature type="signal peptide" evidence="1">
    <location>
        <begin position="1"/>
        <end position="29"/>
    </location>
</feature>
<keyword evidence="3" id="KW-1185">Reference proteome</keyword>
<keyword evidence="1" id="KW-0732">Signal</keyword>
<reference evidence="2 3" key="1">
    <citation type="submission" date="2024-01" db="EMBL/GenBank/DDBJ databases">
        <title>Draft genome sequence of Gordonia sp. PKS22-38.</title>
        <authorList>
            <person name="Suphannarot A."/>
            <person name="Mingma R."/>
        </authorList>
    </citation>
    <scope>NUCLEOTIDE SEQUENCE [LARGE SCALE GENOMIC DNA]</scope>
    <source>
        <strain evidence="2 3">PKS22-38</strain>
    </source>
</reference>
<evidence type="ECO:0000313" key="2">
    <source>
        <dbReference type="EMBL" id="MEE4023885.1"/>
    </source>
</evidence>
<protein>
    <submittedName>
        <fullName evidence="2">Uncharacterized protein</fullName>
    </submittedName>
</protein>
<proteinExistence type="predicted"/>